<dbReference type="InterPro" id="IPR046886">
    <property type="entry name" value="RsmE_MTase_dom"/>
</dbReference>
<dbReference type="InterPro" id="IPR015947">
    <property type="entry name" value="PUA-like_sf"/>
</dbReference>
<dbReference type="CDD" id="cd18084">
    <property type="entry name" value="RsmE-like"/>
    <property type="match status" value="1"/>
</dbReference>
<evidence type="ECO:0000256" key="2">
    <source>
        <dbReference type="ARBA" id="ARBA00005528"/>
    </source>
</evidence>
<dbReference type="PIRSF" id="PIRSF015601">
    <property type="entry name" value="MTase_slr0722"/>
    <property type="match status" value="1"/>
</dbReference>
<name>A0A0G3WL05_9BACT</name>
<dbReference type="InterPro" id="IPR006700">
    <property type="entry name" value="RsmE"/>
</dbReference>
<evidence type="ECO:0000256" key="10">
    <source>
        <dbReference type="PIRNR" id="PIRNR015601"/>
    </source>
</evidence>
<evidence type="ECO:0000256" key="6">
    <source>
        <dbReference type="ARBA" id="ARBA00022679"/>
    </source>
</evidence>
<dbReference type="GO" id="GO:0005737">
    <property type="term" value="C:cytoplasm"/>
    <property type="evidence" value="ECO:0007669"/>
    <property type="project" value="UniProtKB-SubCell"/>
</dbReference>
<keyword evidence="7 10" id="KW-0949">S-adenosyl-L-methionine</keyword>
<dbReference type="STRING" id="1408281.Epro_0805"/>
<dbReference type="GO" id="GO:0070475">
    <property type="term" value="P:rRNA base methylation"/>
    <property type="evidence" value="ECO:0007669"/>
    <property type="project" value="TreeGrafter"/>
</dbReference>
<evidence type="ECO:0000256" key="3">
    <source>
        <dbReference type="ARBA" id="ARBA00022490"/>
    </source>
</evidence>
<comment type="function">
    <text evidence="8 10">Specifically methylates the N3 position of the uracil ring of uridine 1498 (m3U1498) in 16S rRNA. Acts on the fully assembled 30S ribosomal subunit.</text>
</comment>
<sequence>MPHFYVKPENITDNNFLIEDEQAHYVATVRRFNVNDEIMIFDGLGNSYKAHISEISKGHISGKILSSSYKMPKLKINLYTAIPKGDRFEWLIEKAGEIGVAEIIPINTKRSVQASFSKNKLERYEKISIAASSQCGRNDIMKISEPVDFKTACANAAKDKNSLNILPWESADKNETLKNISGFTSVNIFIGPEGGFENEEAEFAKSLAIKTVTLGENILRIETAAIVASVLVLNSHE</sequence>
<evidence type="ECO:0000259" key="12">
    <source>
        <dbReference type="Pfam" id="PF20260"/>
    </source>
</evidence>
<evidence type="ECO:0000313" key="13">
    <source>
        <dbReference type="EMBL" id="AKL98184.1"/>
    </source>
</evidence>
<dbReference type="EC" id="2.1.1.193" evidence="10"/>
<protein>
    <recommendedName>
        <fullName evidence="10">Ribosomal RNA small subunit methyltransferase E</fullName>
        <ecNumber evidence="10">2.1.1.193</ecNumber>
    </recommendedName>
</protein>
<evidence type="ECO:0000256" key="8">
    <source>
        <dbReference type="ARBA" id="ARBA00025699"/>
    </source>
</evidence>
<keyword evidence="14" id="KW-1185">Reference proteome</keyword>
<dbReference type="KEGG" id="epo:Epro_0805"/>
<dbReference type="RefSeq" id="WP_052570718.1">
    <property type="nucleotide sequence ID" value="NZ_CP009498.1"/>
</dbReference>
<evidence type="ECO:0000256" key="9">
    <source>
        <dbReference type="ARBA" id="ARBA00047944"/>
    </source>
</evidence>
<feature type="domain" description="Ribosomal RNA small subunit methyltransferase E methyltransferase" evidence="11">
    <location>
        <begin position="73"/>
        <end position="230"/>
    </location>
</feature>
<reference evidence="13 14" key="1">
    <citation type="submission" date="2014-09" db="EMBL/GenBank/DDBJ databases">
        <title>Complete genome sequence of Endomicrobium proavitum.</title>
        <authorList>
            <person name="Zheng H."/>
        </authorList>
    </citation>
    <scope>NUCLEOTIDE SEQUENCE [LARGE SCALE GENOMIC DNA]</scope>
    <source>
        <strain evidence="13 14">Rsa215</strain>
    </source>
</reference>
<dbReference type="PANTHER" id="PTHR30027:SF3">
    <property type="entry name" value="16S RRNA (URACIL(1498)-N(3))-METHYLTRANSFERASE"/>
    <property type="match status" value="1"/>
</dbReference>
<feature type="domain" description="Ribosomal RNA small subunit methyltransferase E PUA-like" evidence="12">
    <location>
        <begin position="18"/>
        <end position="65"/>
    </location>
</feature>
<evidence type="ECO:0000313" key="14">
    <source>
        <dbReference type="Proteomes" id="UP000035337"/>
    </source>
</evidence>
<comment type="similarity">
    <text evidence="2 10">Belongs to the RNA methyltransferase RsmE family.</text>
</comment>
<dbReference type="InterPro" id="IPR029026">
    <property type="entry name" value="tRNA_m1G_MTases_N"/>
</dbReference>
<dbReference type="InterPro" id="IPR046887">
    <property type="entry name" value="RsmE_PUA-like"/>
</dbReference>
<comment type="catalytic activity">
    <reaction evidence="9 10">
        <text>uridine(1498) in 16S rRNA + S-adenosyl-L-methionine = N(3)-methyluridine(1498) in 16S rRNA + S-adenosyl-L-homocysteine + H(+)</text>
        <dbReference type="Rhea" id="RHEA:42920"/>
        <dbReference type="Rhea" id="RHEA-COMP:10283"/>
        <dbReference type="Rhea" id="RHEA-COMP:10284"/>
        <dbReference type="ChEBI" id="CHEBI:15378"/>
        <dbReference type="ChEBI" id="CHEBI:57856"/>
        <dbReference type="ChEBI" id="CHEBI:59789"/>
        <dbReference type="ChEBI" id="CHEBI:65315"/>
        <dbReference type="ChEBI" id="CHEBI:74502"/>
        <dbReference type="EC" id="2.1.1.193"/>
    </reaction>
</comment>
<dbReference type="OrthoDB" id="9815641at2"/>
<evidence type="ECO:0000259" key="11">
    <source>
        <dbReference type="Pfam" id="PF04452"/>
    </source>
</evidence>
<proteinExistence type="inferred from homology"/>
<accession>A0A0G3WL05</accession>
<keyword evidence="6 10" id="KW-0808">Transferase</keyword>
<comment type="subcellular location">
    <subcellularLocation>
        <location evidence="1 10">Cytoplasm</location>
    </subcellularLocation>
</comment>
<evidence type="ECO:0000256" key="7">
    <source>
        <dbReference type="ARBA" id="ARBA00022691"/>
    </source>
</evidence>
<dbReference type="EMBL" id="CP009498">
    <property type="protein sequence ID" value="AKL98184.1"/>
    <property type="molecule type" value="Genomic_DNA"/>
</dbReference>
<dbReference type="AlphaFoldDB" id="A0A0G3WL05"/>
<dbReference type="SUPFAM" id="SSF88697">
    <property type="entry name" value="PUA domain-like"/>
    <property type="match status" value="1"/>
</dbReference>
<dbReference type="GO" id="GO:0070042">
    <property type="term" value="F:rRNA (uridine-N3-)-methyltransferase activity"/>
    <property type="evidence" value="ECO:0007669"/>
    <property type="project" value="TreeGrafter"/>
</dbReference>
<keyword evidence="4 10" id="KW-0698">rRNA processing</keyword>
<dbReference type="SUPFAM" id="SSF75217">
    <property type="entry name" value="alpha/beta knot"/>
    <property type="match status" value="1"/>
</dbReference>
<organism evidence="13 14">
    <name type="scientific">Endomicrobium proavitum</name>
    <dbReference type="NCBI Taxonomy" id="1408281"/>
    <lineage>
        <taxon>Bacteria</taxon>
        <taxon>Pseudomonadati</taxon>
        <taxon>Elusimicrobiota</taxon>
        <taxon>Endomicrobiia</taxon>
        <taxon>Endomicrobiales</taxon>
        <taxon>Endomicrobiaceae</taxon>
        <taxon>Endomicrobium</taxon>
    </lineage>
</organism>
<evidence type="ECO:0000256" key="5">
    <source>
        <dbReference type="ARBA" id="ARBA00022603"/>
    </source>
</evidence>
<dbReference type="NCBIfam" id="TIGR00046">
    <property type="entry name" value="RsmE family RNA methyltransferase"/>
    <property type="match status" value="1"/>
</dbReference>
<dbReference type="Proteomes" id="UP000035337">
    <property type="component" value="Chromosome"/>
</dbReference>
<keyword evidence="3 10" id="KW-0963">Cytoplasm</keyword>
<keyword evidence="5 10" id="KW-0489">Methyltransferase</keyword>
<dbReference type="PANTHER" id="PTHR30027">
    <property type="entry name" value="RIBOSOMAL RNA SMALL SUBUNIT METHYLTRANSFERASE E"/>
    <property type="match status" value="1"/>
</dbReference>
<dbReference type="Gene3D" id="3.40.1280.10">
    <property type="match status" value="1"/>
</dbReference>
<dbReference type="PATRIC" id="fig|1408281.3.peg.823"/>
<evidence type="ECO:0000256" key="1">
    <source>
        <dbReference type="ARBA" id="ARBA00004496"/>
    </source>
</evidence>
<evidence type="ECO:0000256" key="4">
    <source>
        <dbReference type="ARBA" id="ARBA00022552"/>
    </source>
</evidence>
<gene>
    <name evidence="13" type="primary">rsmE</name>
    <name evidence="13" type="ORF">Epro_0805</name>
</gene>
<dbReference type="InterPro" id="IPR029028">
    <property type="entry name" value="Alpha/beta_knot_MTases"/>
</dbReference>
<dbReference type="Pfam" id="PF04452">
    <property type="entry name" value="Methyltrans_RNA"/>
    <property type="match status" value="1"/>
</dbReference>
<dbReference type="Pfam" id="PF20260">
    <property type="entry name" value="PUA_4"/>
    <property type="match status" value="1"/>
</dbReference>